<dbReference type="InterPro" id="IPR014748">
    <property type="entry name" value="Enoyl-CoA_hydra_C"/>
</dbReference>
<sequence length="264" mass="27194">MDAVRPDDVVRETREGAVAVLRLNNPAQLNALTLPMIGALKRAVERALADPEVRAILLTGEGRGFCAGAQLGGEVFASGAAIADGMRAELSPLILALAEGPKPVVCAVNGPAAGAGVGIALAGDVVIAARSAKFLLSFGRLGAALDGGTSVLVQRLAGAAKAKGMAMLARPIPAEEAERWGMIWSVVDDDALEAEAMTAARALAEGPPLSLATIKRQLREGWTAELSAALDAEAGEQAILFQTEDLREGAAAFVERRPAVFKGR</sequence>
<dbReference type="Gene3D" id="3.90.226.10">
    <property type="entry name" value="2-enoyl-CoA Hydratase, Chain A, domain 1"/>
    <property type="match status" value="1"/>
</dbReference>
<dbReference type="OrthoDB" id="9781757at2"/>
<evidence type="ECO:0000313" key="3">
    <source>
        <dbReference type="Proteomes" id="UP000199377"/>
    </source>
</evidence>
<dbReference type="EMBL" id="FOQH01000003">
    <property type="protein sequence ID" value="SFH94464.1"/>
    <property type="molecule type" value="Genomic_DNA"/>
</dbReference>
<dbReference type="PANTHER" id="PTHR43459:SF1">
    <property type="entry name" value="EG:BACN32G11.4 PROTEIN"/>
    <property type="match status" value="1"/>
</dbReference>
<accession>A0A1I3E672</accession>
<dbReference type="AlphaFoldDB" id="A0A1I3E672"/>
<dbReference type="RefSeq" id="WP_092859004.1">
    <property type="nucleotide sequence ID" value="NZ_FOQH01000003.1"/>
</dbReference>
<keyword evidence="3" id="KW-1185">Reference proteome</keyword>
<organism evidence="2 3">
    <name type="scientific">Albimonas pacifica</name>
    <dbReference type="NCBI Taxonomy" id="1114924"/>
    <lineage>
        <taxon>Bacteria</taxon>
        <taxon>Pseudomonadati</taxon>
        <taxon>Pseudomonadota</taxon>
        <taxon>Alphaproteobacteria</taxon>
        <taxon>Rhodobacterales</taxon>
        <taxon>Paracoccaceae</taxon>
        <taxon>Albimonas</taxon>
    </lineage>
</organism>
<dbReference type="Proteomes" id="UP000199377">
    <property type="component" value="Unassembled WGS sequence"/>
</dbReference>
<dbReference type="InterPro" id="IPR001753">
    <property type="entry name" value="Enoyl-CoA_hydra/iso"/>
</dbReference>
<dbReference type="CDD" id="cd06558">
    <property type="entry name" value="crotonase-like"/>
    <property type="match status" value="1"/>
</dbReference>
<dbReference type="InterPro" id="IPR029045">
    <property type="entry name" value="ClpP/crotonase-like_dom_sf"/>
</dbReference>
<protein>
    <submittedName>
        <fullName evidence="2">Enoyl-CoA hydratase/carnithine racemase</fullName>
    </submittedName>
</protein>
<dbReference type="STRING" id="1114924.SAMN05216258_103208"/>
<evidence type="ECO:0000313" key="2">
    <source>
        <dbReference type="EMBL" id="SFH94464.1"/>
    </source>
</evidence>
<proteinExistence type="inferred from homology"/>
<dbReference type="Gene3D" id="1.10.12.10">
    <property type="entry name" value="Lyase 2-enoyl-coa Hydratase, Chain A, domain 2"/>
    <property type="match status" value="1"/>
</dbReference>
<reference evidence="2 3" key="1">
    <citation type="submission" date="2016-10" db="EMBL/GenBank/DDBJ databases">
        <authorList>
            <person name="de Groot N.N."/>
        </authorList>
    </citation>
    <scope>NUCLEOTIDE SEQUENCE [LARGE SCALE GENOMIC DNA]</scope>
    <source>
        <strain evidence="2 3">CGMCC 1.11030</strain>
    </source>
</reference>
<dbReference type="Pfam" id="PF00378">
    <property type="entry name" value="ECH_1"/>
    <property type="match status" value="1"/>
</dbReference>
<dbReference type="SUPFAM" id="SSF52096">
    <property type="entry name" value="ClpP/crotonase"/>
    <property type="match status" value="1"/>
</dbReference>
<evidence type="ECO:0000256" key="1">
    <source>
        <dbReference type="ARBA" id="ARBA00005254"/>
    </source>
</evidence>
<name>A0A1I3E672_9RHOB</name>
<comment type="similarity">
    <text evidence="1">Belongs to the enoyl-CoA hydratase/isomerase family.</text>
</comment>
<dbReference type="GO" id="GO:0003824">
    <property type="term" value="F:catalytic activity"/>
    <property type="evidence" value="ECO:0007669"/>
    <property type="project" value="UniProtKB-ARBA"/>
</dbReference>
<gene>
    <name evidence="2" type="ORF">SAMN05216258_103208</name>
</gene>
<dbReference type="PANTHER" id="PTHR43459">
    <property type="entry name" value="ENOYL-COA HYDRATASE"/>
    <property type="match status" value="1"/>
</dbReference>